<evidence type="ECO:0000313" key="4">
    <source>
        <dbReference type="Proteomes" id="UP001245370"/>
    </source>
</evidence>
<dbReference type="Proteomes" id="UP001144397">
    <property type="component" value="Unassembled WGS sequence"/>
</dbReference>
<organism evidence="1 3">
    <name type="scientific">Xanthobacter flavus</name>
    <dbReference type="NCBI Taxonomy" id="281"/>
    <lineage>
        <taxon>Bacteria</taxon>
        <taxon>Pseudomonadati</taxon>
        <taxon>Pseudomonadota</taxon>
        <taxon>Alphaproteobacteria</taxon>
        <taxon>Hyphomicrobiales</taxon>
        <taxon>Xanthobacteraceae</taxon>
        <taxon>Xanthobacter</taxon>
    </lineage>
</organism>
<reference evidence="1" key="1">
    <citation type="submission" date="2022-12" db="EMBL/GenBank/DDBJ databases">
        <title>Reference genome sequencing for broad-spectrum identification of bacterial and archaeal isolates by mass spectrometry.</title>
        <authorList>
            <person name="Sekiguchi Y."/>
            <person name="Tourlousse D.M."/>
        </authorList>
    </citation>
    <scope>NUCLEOTIDE SEQUENCE</scope>
    <source>
        <strain evidence="1">301</strain>
    </source>
</reference>
<comment type="caution">
    <text evidence="1">The sequence shown here is derived from an EMBL/GenBank/DDBJ whole genome shotgun (WGS) entry which is preliminary data.</text>
</comment>
<reference evidence="2 4" key="2">
    <citation type="submission" date="2023-07" db="EMBL/GenBank/DDBJ databases">
        <title>Genomic Encyclopedia of Type Strains, Phase IV (KMG-IV): sequencing the most valuable type-strain genomes for metagenomic binning, comparative biology and taxonomic classification.</title>
        <authorList>
            <person name="Goeker M."/>
        </authorList>
    </citation>
    <scope>NUCLEOTIDE SEQUENCE [LARGE SCALE GENOMIC DNA]</scope>
    <source>
        <strain evidence="2 4">DSM 338</strain>
    </source>
</reference>
<dbReference type="EMBL" id="JAVDPY010000002">
    <property type="protein sequence ID" value="MDR6332895.1"/>
    <property type="molecule type" value="Genomic_DNA"/>
</dbReference>
<keyword evidence="4" id="KW-1185">Reference proteome</keyword>
<evidence type="ECO:0000313" key="2">
    <source>
        <dbReference type="EMBL" id="MDR6332895.1"/>
    </source>
</evidence>
<evidence type="ECO:0000313" key="1">
    <source>
        <dbReference type="EMBL" id="GLI21172.1"/>
    </source>
</evidence>
<dbReference type="EMBL" id="BSDO01000001">
    <property type="protein sequence ID" value="GLI21172.1"/>
    <property type="molecule type" value="Genomic_DNA"/>
</dbReference>
<dbReference type="Proteomes" id="UP001245370">
    <property type="component" value="Unassembled WGS sequence"/>
</dbReference>
<gene>
    <name evidence="2" type="ORF">GGQ86_001359</name>
    <name evidence="1" type="ORF">XFLAVUS301_08460</name>
</gene>
<protein>
    <submittedName>
        <fullName evidence="1">Uncharacterized protein</fullName>
    </submittedName>
</protein>
<name>A0A9W6CL55_XANFL</name>
<evidence type="ECO:0000313" key="3">
    <source>
        <dbReference type="Proteomes" id="UP001144397"/>
    </source>
</evidence>
<accession>A0A9W6CL55</accession>
<dbReference type="GeneID" id="95761640"/>
<sequence>MFSFRMPRWQPSRRRVPLSLAHLVARAVPGAPCGWIFFDGSETRIDTQEGEAVIIPGGAFFPREAHRFANESEAQAEAARLNDASLCLDRPWRVRPASAFAVERVAASGKMLERHG</sequence>
<proteinExistence type="predicted"/>
<dbReference type="RefSeq" id="WP_169121961.1">
    <property type="nucleotide sequence ID" value="NZ_BSDO01000001.1"/>
</dbReference>
<dbReference type="AlphaFoldDB" id="A0A9W6CL55"/>